<protein>
    <submittedName>
        <fullName evidence="1">Uncharacterized protein</fullName>
    </submittedName>
</protein>
<reference evidence="1 2" key="1">
    <citation type="submission" date="2019-07" db="EMBL/GenBank/DDBJ databases">
        <title>R&amp;d 2014.</title>
        <authorList>
            <person name="Klenk H.-P."/>
        </authorList>
    </citation>
    <scope>NUCLEOTIDE SEQUENCE [LARGE SCALE GENOMIC DNA]</scope>
    <source>
        <strain evidence="1 2">DSM 43912</strain>
    </source>
</reference>
<keyword evidence="2" id="KW-1185">Reference proteome</keyword>
<comment type="caution">
    <text evidence="1">The sequence shown here is derived from an EMBL/GenBank/DDBJ whole genome shotgun (WGS) entry which is preliminary data.</text>
</comment>
<evidence type="ECO:0000313" key="1">
    <source>
        <dbReference type="EMBL" id="TWJ28448.1"/>
    </source>
</evidence>
<dbReference type="AlphaFoldDB" id="A0A562WE44"/>
<organism evidence="1 2">
    <name type="scientific">Micromonospora sagamiensis</name>
    <dbReference type="NCBI Taxonomy" id="47875"/>
    <lineage>
        <taxon>Bacteria</taxon>
        <taxon>Bacillati</taxon>
        <taxon>Actinomycetota</taxon>
        <taxon>Actinomycetes</taxon>
        <taxon>Micromonosporales</taxon>
        <taxon>Micromonosporaceae</taxon>
        <taxon>Micromonospora</taxon>
    </lineage>
</organism>
<proteinExistence type="predicted"/>
<accession>A0A562WE44</accession>
<sequence length="163" mass="18548">MGKKPKRGLFGARRPSPQPQTLMGQFLRAVMLRWDEQTQLHVEVKKYGSKDGNELTRATFEVAVRRYFPPDVDLRVISGLVYEMRQVFGEHVPVLETEMLIRSALGEDVPTDDITLKPEMMARTFTLMGLTDKWSRDVSTVNSVLAEAEELVRQRGFDPTPAP</sequence>
<gene>
    <name evidence="1" type="ORF">JD81_01952</name>
</gene>
<dbReference type="Proteomes" id="UP000319728">
    <property type="component" value="Unassembled WGS sequence"/>
</dbReference>
<evidence type="ECO:0000313" key="2">
    <source>
        <dbReference type="Proteomes" id="UP000319728"/>
    </source>
</evidence>
<dbReference type="EMBL" id="VLLP01000001">
    <property type="protein sequence ID" value="TWJ28448.1"/>
    <property type="molecule type" value="Genomic_DNA"/>
</dbReference>
<name>A0A562WE44_9ACTN</name>